<dbReference type="Proteomes" id="UP000472272">
    <property type="component" value="Chromosome 3"/>
</dbReference>
<reference evidence="2 3" key="1">
    <citation type="journal article" date="2019" name="Proc. Natl. Acad. Sci. U.S.A.">
        <title>Regulatory changes in pterin and carotenoid genes underlie balanced color polymorphisms in the wall lizard.</title>
        <authorList>
            <person name="Andrade P."/>
            <person name="Pinho C."/>
            <person name="Perez I de Lanuza G."/>
            <person name="Afonso S."/>
            <person name="Brejcha J."/>
            <person name="Rubin C.J."/>
            <person name="Wallerman O."/>
            <person name="Pereira P."/>
            <person name="Sabatino S.J."/>
            <person name="Bellati A."/>
            <person name="Pellitteri-Rosa D."/>
            <person name="Bosakova Z."/>
            <person name="Bunikis I."/>
            <person name="Carretero M.A."/>
            <person name="Feiner N."/>
            <person name="Marsik P."/>
            <person name="Pauperio F."/>
            <person name="Salvi D."/>
            <person name="Soler L."/>
            <person name="While G.M."/>
            <person name="Uller T."/>
            <person name="Font E."/>
            <person name="Andersson L."/>
            <person name="Carneiro M."/>
        </authorList>
    </citation>
    <scope>NUCLEOTIDE SEQUENCE</scope>
</reference>
<accession>A0A670HPR1</accession>
<dbReference type="Pfam" id="PF18124">
    <property type="entry name" value="Kindlin_2_N"/>
    <property type="match status" value="1"/>
</dbReference>
<protein>
    <recommendedName>
        <fullName evidence="1">Kindlin-2 N-terminal domain-containing protein</fullName>
    </recommendedName>
</protein>
<dbReference type="AlphaFoldDB" id="A0A670HPR1"/>
<dbReference type="GeneTree" id="ENSGT00950000185782"/>
<reference evidence="2" key="2">
    <citation type="submission" date="2025-08" db="UniProtKB">
        <authorList>
            <consortium name="Ensembl"/>
        </authorList>
    </citation>
    <scope>IDENTIFICATION</scope>
</reference>
<dbReference type="Ensembl" id="ENSPMRT00000001621.1">
    <property type="protein sequence ID" value="ENSPMRP00000001521.1"/>
    <property type="gene ID" value="ENSPMRG00000001130.1"/>
</dbReference>
<organism evidence="2 3">
    <name type="scientific">Podarcis muralis</name>
    <name type="common">Wall lizard</name>
    <name type="synonym">Lacerta muralis</name>
    <dbReference type="NCBI Taxonomy" id="64176"/>
    <lineage>
        <taxon>Eukaryota</taxon>
        <taxon>Metazoa</taxon>
        <taxon>Chordata</taxon>
        <taxon>Craniata</taxon>
        <taxon>Vertebrata</taxon>
        <taxon>Euteleostomi</taxon>
        <taxon>Lepidosauria</taxon>
        <taxon>Squamata</taxon>
        <taxon>Bifurcata</taxon>
        <taxon>Unidentata</taxon>
        <taxon>Episquamata</taxon>
        <taxon>Laterata</taxon>
        <taxon>Lacertibaenia</taxon>
        <taxon>Lacertidae</taxon>
        <taxon>Podarcis</taxon>
    </lineage>
</organism>
<sequence length="103" mass="11218">IALNGINMTSSNEYGSSSWELIVAIDHQCGGEQKESTLQVSGDLHIGGVMLKLVEQISEFNDICFSVYAPTQNILVNILIWAVSSSVTIQQLFIGAHVFFWGG</sequence>
<dbReference type="Gene3D" id="3.10.20.90">
    <property type="entry name" value="Phosphatidylinositol 3-kinase Catalytic Subunit, Chain A, domain 1"/>
    <property type="match status" value="1"/>
</dbReference>
<name>A0A670HPR1_PODMU</name>
<proteinExistence type="predicted"/>
<keyword evidence="3" id="KW-1185">Reference proteome</keyword>
<feature type="domain" description="Kindlin-2 N-terminal" evidence="1">
    <location>
        <begin position="14"/>
        <end position="59"/>
    </location>
</feature>
<evidence type="ECO:0000259" key="1">
    <source>
        <dbReference type="Pfam" id="PF18124"/>
    </source>
</evidence>
<dbReference type="InterPro" id="IPR040790">
    <property type="entry name" value="Kindlin_2_N"/>
</dbReference>
<reference evidence="2" key="3">
    <citation type="submission" date="2025-09" db="UniProtKB">
        <authorList>
            <consortium name="Ensembl"/>
        </authorList>
    </citation>
    <scope>IDENTIFICATION</scope>
</reference>
<evidence type="ECO:0000313" key="3">
    <source>
        <dbReference type="Proteomes" id="UP000472272"/>
    </source>
</evidence>
<evidence type="ECO:0000313" key="2">
    <source>
        <dbReference type="Ensembl" id="ENSPMRP00000001521.1"/>
    </source>
</evidence>